<keyword evidence="1" id="KW-1133">Transmembrane helix</keyword>
<evidence type="ECO:0008006" key="4">
    <source>
        <dbReference type="Google" id="ProtNLM"/>
    </source>
</evidence>
<feature type="transmembrane region" description="Helical" evidence="1">
    <location>
        <begin position="120"/>
        <end position="139"/>
    </location>
</feature>
<sequence length="322" mass="34096">AGGLLATACAIKLTAGVWVLAAVWARGAAGEWRRVVRVVGAAVGMGLLWVVPFFALAPGPMFDGLLRFQLLRPPDGELERWRRLLSMLGEGHVGVSVLSGLGLLVVLMRARRKEAVAERLFAGAWVLTCVTFLASKSYWGQYNASLAPATAVLAGLGASLLLGWADTRSRAVAALVTGVVGIAALSPLPASLRGANQKDRGLLALGSSIRAGVPADSALCVFEPSWGIVAGRLPGIPKGTPVLVDPYGLMLHDALGGTERFASAATAFEEERSQRTMLPLLARCDVLVLNGRGEWQLSTASERWIHEHFSQDGPLWRSTSSD</sequence>
<keyword evidence="3" id="KW-1185">Reference proteome</keyword>
<feature type="non-terminal residue" evidence="2">
    <location>
        <position position="1"/>
    </location>
</feature>
<proteinExistence type="predicted"/>
<name>A0A540WLM2_9BACT</name>
<protein>
    <recommendedName>
        <fullName evidence="4">Glycosyltransferase RgtA/B/C/D-like domain-containing protein</fullName>
    </recommendedName>
</protein>
<dbReference type="AlphaFoldDB" id="A0A540WLM2"/>
<dbReference type="EMBL" id="VIFM01000298">
    <property type="protein sequence ID" value="TQF09908.1"/>
    <property type="molecule type" value="Genomic_DNA"/>
</dbReference>
<gene>
    <name evidence="2" type="ORF">FJV41_42235</name>
</gene>
<reference evidence="2 3" key="1">
    <citation type="submission" date="2019-06" db="EMBL/GenBank/DDBJ databases">
        <authorList>
            <person name="Livingstone P."/>
            <person name="Whitworth D."/>
        </authorList>
    </citation>
    <scope>NUCLEOTIDE SEQUENCE [LARGE SCALE GENOMIC DNA]</scope>
    <source>
        <strain evidence="2 3">AM401</strain>
    </source>
</reference>
<feature type="transmembrane region" description="Helical" evidence="1">
    <location>
        <begin position="145"/>
        <end position="164"/>
    </location>
</feature>
<keyword evidence="1" id="KW-0812">Transmembrane</keyword>
<evidence type="ECO:0000256" key="1">
    <source>
        <dbReference type="SAM" id="Phobius"/>
    </source>
</evidence>
<comment type="caution">
    <text evidence="2">The sequence shown here is derived from an EMBL/GenBank/DDBJ whole genome shotgun (WGS) entry which is preliminary data.</text>
</comment>
<keyword evidence="1" id="KW-0472">Membrane</keyword>
<dbReference type="Proteomes" id="UP000315369">
    <property type="component" value="Unassembled WGS sequence"/>
</dbReference>
<evidence type="ECO:0000313" key="2">
    <source>
        <dbReference type="EMBL" id="TQF09908.1"/>
    </source>
</evidence>
<feature type="transmembrane region" description="Helical" evidence="1">
    <location>
        <begin position="91"/>
        <end position="108"/>
    </location>
</feature>
<organism evidence="2 3">
    <name type="scientific">Myxococcus llanfairpwllgwyngyllgogerychwyrndrobwllllantysiliogogogochensis</name>
    <dbReference type="NCBI Taxonomy" id="2590453"/>
    <lineage>
        <taxon>Bacteria</taxon>
        <taxon>Pseudomonadati</taxon>
        <taxon>Myxococcota</taxon>
        <taxon>Myxococcia</taxon>
        <taxon>Myxococcales</taxon>
        <taxon>Cystobacterineae</taxon>
        <taxon>Myxococcaceae</taxon>
        <taxon>Myxococcus</taxon>
    </lineage>
</organism>
<feature type="transmembrane region" description="Helical" evidence="1">
    <location>
        <begin position="35"/>
        <end position="57"/>
    </location>
</feature>
<accession>A0A540WLM2</accession>
<evidence type="ECO:0000313" key="3">
    <source>
        <dbReference type="Proteomes" id="UP000315369"/>
    </source>
</evidence>
<feature type="transmembrane region" description="Helical" evidence="1">
    <location>
        <begin position="171"/>
        <end position="190"/>
    </location>
</feature>